<dbReference type="Proteomes" id="UP000198287">
    <property type="component" value="Unassembled WGS sequence"/>
</dbReference>
<reference evidence="1 2" key="1">
    <citation type="submission" date="2015-12" db="EMBL/GenBank/DDBJ databases">
        <title>The genome of Folsomia candida.</title>
        <authorList>
            <person name="Faddeeva A."/>
            <person name="Derks M.F."/>
            <person name="Anvar Y."/>
            <person name="Smit S."/>
            <person name="Van Straalen N."/>
            <person name="Roelofs D."/>
        </authorList>
    </citation>
    <scope>NUCLEOTIDE SEQUENCE [LARGE SCALE GENOMIC DNA]</scope>
    <source>
        <strain evidence="1 2">VU population</strain>
        <tissue evidence="1">Whole body</tissue>
    </source>
</reference>
<evidence type="ECO:0000313" key="2">
    <source>
        <dbReference type="Proteomes" id="UP000198287"/>
    </source>
</evidence>
<evidence type="ECO:0000313" key="1">
    <source>
        <dbReference type="EMBL" id="OXA46004.1"/>
    </source>
</evidence>
<sequence>MAISTLKNCRLVSSLWNSEATTWLKARSEIRFKYYSIDPSVTMKYFLYGHEMVHFAHPNLCMVTYCDYREDNFARLSPYLDLLLENCNYRIPRLRCSYNRFANCIFPLRLISRLAGNLEELELSLQVMYDSDDVRNPATFPFVEMLLLNRFVVDLDPEAMDWKRPEKYVDLIRSLISLTNRVSFLSLTSHSAILNGIFLREIVSNQSNAYAGLKELHVRQINRDGLCAIERMRPDSLVRLEIDWIRDDCEIQLVESVVQRLRNPLQVLCLGVPRNWAIVPLGELPYLERKEIYFRSEI</sequence>
<comment type="caution">
    <text evidence="1">The sequence shown here is derived from an EMBL/GenBank/DDBJ whole genome shotgun (WGS) entry which is preliminary data.</text>
</comment>
<protein>
    <submittedName>
        <fullName evidence="1">Uncharacterized protein</fullName>
    </submittedName>
</protein>
<keyword evidence="2" id="KW-1185">Reference proteome</keyword>
<name>A0A226DMD0_FOLCA</name>
<dbReference type="AlphaFoldDB" id="A0A226DMD0"/>
<gene>
    <name evidence="1" type="ORF">Fcan01_19162</name>
</gene>
<proteinExistence type="predicted"/>
<dbReference type="EMBL" id="LNIX01000016">
    <property type="protein sequence ID" value="OXA46004.1"/>
    <property type="molecule type" value="Genomic_DNA"/>
</dbReference>
<organism evidence="1 2">
    <name type="scientific">Folsomia candida</name>
    <name type="common">Springtail</name>
    <dbReference type="NCBI Taxonomy" id="158441"/>
    <lineage>
        <taxon>Eukaryota</taxon>
        <taxon>Metazoa</taxon>
        <taxon>Ecdysozoa</taxon>
        <taxon>Arthropoda</taxon>
        <taxon>Hexapoda</taxon>
        <taxon>Collembola</taxon>
        <taxon>Entomobryomorpha</taxon>
        <taxon>Isotomoidea</taxon>
        <taxon>Isotomidae</taxon>
        <taxon>Proisotominae</taxon>
        <taxon>Folsomia</taxon>
    </lineage>
</organism>
<accession>A0A226DMD0</accession>